<feature type="signal peptide" evidence="1">
    <location>
        <begin position="1"/>
        <end position="22"/>
    </location>
</feature>
<dbReference type="SUPFAM" id="SSF49785">
    <property type="entry name" value="Galactose-binding domain-like"/>
    <property type="match status" value="1"/>
</dbReference>
<evidence type="ECO:0000313" key="3">
    <source>
        <dbReference type="Proteomes" id="UP001285441"/>
    </source>
</evidence>
<evidence type="ECO:0000256" key="1">
    <source>
        <dbReference type="SAM" id="SignalP"/>
    </source>
</evidence>
<sequence>MLLLLKSCLLLAAGLFASEAVAVTCANADNCYRALFPCPSPSAVSAAAAFCATITSGGVTATNYPTRATAACGTAPARYISACACGPTCSSSIATSTTTASACTPTPSNGGLVYGDFECGTAPWTVEVLDTAMSVNAVDGLGLTGKKSLVTKFTGPSTCGTSVCTNARITSPQLSVTPGTKYKLTFGTWMDGNTQGFVGVRINGRGRTVDAFDFPQSIWKFNQVSWTAQASETSTNIIFEWLGPEARLDTITFAPATAYCGPHPPLGIMPDGEFECGLGGWTSQKPDPGATAGVVNLSGGSIETFGNFAWKVFSPTDPIPANQELGVSARLISPSVPVTPGKTYLIGFTAYFDNFGIGFIGLMVNNQPFRTYDPGDRGVGTGWFSPQQYFWTAPVGVTAAVVKFEAVMGKAGTMMVDSVIFVEATGTNF</sequence>
<reference evidence="2" key="2">
    <citation type="submission" date="2023-06" db="EMBL/GenBank/DDBJ databases">
        <authorList>
            <consortium name="Lawrence Berkeley National Laboratory"/>
            <person name="Haridas S."/>
            <person name="Hensen N."/>
            <person name="Bonometti L."/>
            <person name="Westerberg I."/>
            <person name="Brannstrom I.O."/>
            <person name="Guillou S."/>
            <person name="Cros-Aarteil S."/>
            <person name="Calhoun S."/>
            <person name="Kuo A."/>
            <person name="Mondo S."/>
            <person name="Pangilinan J."/>
            <person name="Riley R."/>
            <person name="LaButti K."/>
            <person name="Andreopoulos B."/>
            <person name="Lipzen A."/>
            <person name="Chen C."/>
            <person name="Yanf M."/>
            <person name="Daum C."/>
            <person name="Ng V."/>
            <person name="Clum A."/>
            <person name="Steindorff A."/>
            <person name="Ohm R."/>
            <person name="Martin F."/>
            <person name="Silar P."/>
            <person name="Natvig D."/>
            <person name="Lalanne C."/>
            <person name="Gautier V."/>
            <person name="Ament-velasquez S.L."/>
            <person name="Kruys A."/>
            <person name="Hutchinson M.I."/>
            <person name="Powell A.J."/>
            <person name="Barry K."/>
            <person name="Miller A.N."/>
            <person name="Grigoriev I.V."/>
            <person name="Debuchy R."/>
            <person name="Gladieux P."/>
            <person name="Thoren M.H."/>
            <person name="Johannesson H."/>
        </authorList>
    </citation>
    <scope>NUCLEOTIDE SEQUENCE</scope>
    <source>
        <strain evidence="2">CBS 232.78</strain>
    </source>
</reference>
<evidence type="ECO:0008006" key="4">
    <source>
        <dbReference type="Google" id="ProtNLM"/>
    </source>
</evidence>
<gene>
    <name evidence="2" type="ORF">B0H63DRAFT_415418</name>
</gene>
<accession>A0AAE0NR65</accession>
<protein>
    <recommendedName>
        <fullName evidence="4">CBM-cenC domain-containing protein</fullName>
    </recommendedName>
</protein>
<comment type="caution">
    <text evidence="2">The sequence shown here is derived from an EMBL/GenBank/DDBJ whole genome shotgun (WGS) entry which is preliminary data.</text>
</comment>
<dbReference type="Proteomes" id="UP001285441">
    <property type="component" value="Unassembled WGS sequence"/>
</dbReference>
<reference evidence="2" key="1">
    <citation type="journal article" date="2023" name="Mol. Phylogenet. Evol.">
        <title>Genome-scale phylogeny and comparative genomics of the fungal order Sordariales.</title>
        <authorList>
            <person name="Hensen N."/>
            <person name="Bonometti L."/>
            <person name="Westerberg I."/>
            <person name="Brannstrom I.O."/>
            <person name="Guillou S."/>
            <person name="Cros-Aarteil S."/>
            <person name="Calhoun S."/>
            <person name="Haridas S."/>
            <person name="Kuo A."/>
            <person name="Mondo S."/>
            <person name="Pangilinan J."/>
            <person name="Riley R."/>
            <person name="LaButti K."/>
            <person name="Andreopoulos B."/>
            <person name="Lipzen A."/>
            <person name="Chen C."/>
            <person name="Yan M."/>
            <person name="Daum C."/>
            <person name="Ng V."/>
            <person name="Clum A."/>
            <person name="Steindorff A."/>
            <person name="Ohm R.A."/>
            <person name="Martin F."/>
            <person name="Silar P."/>
            <person name="Natvig D.O."/>
            <person name="Lalanne C."/>
            <person name="Gautier V."/>
            <person name="Ament-Velasquez S.L."/>
            <person name="Kruys A."/>
            <person name="Hutchinson M.I."/>
            <person name="Powell A.J."/>
            <person name="Barry K."/>
            <person name="Miller A.N."/>
            <person name="Grigoriev I.V."/>
            <person name="Debuchy R."/>
            <person name="Gladieux P."/>
            <person name="Hiltunen Thoren M."/>
            <person name="Johannesson H."/>
        </authorList>
    </citation>
    <scope>NUCLEOTIDE SEQUENCE</scope>
    <source>
        <strain evidence="2">CBS 232.78</strain>
    </source>
</reference>
<dbReference type="AlphaFoldDB" id="A0AAE0NR65"/>
<dbReference type="EMBL" id="JAULSW010000004">
    <property type="protein sequence ID" value="KAK3386187.1"/>
    <property type="molecule type" value="Genomic_DNA"/>
</dbReference>
<name>A0AAE0NR65_9PEZI</name>
<dbReference type="InterPro" id="IPR008979">
    <property type="entry name" value="Galactose-bd-like_sf"/>
</dbReference>
<organism evidence="2 3">
    <name type="scientific">Podospora didyma</name>
    <dbReference type="NCBI Taxonomy" id="330526"/>
    <lineage>
        <taxon>Eukaryota</taxon>
        <taxon>Fungi</taxon>
        <taxon>Dikarya</taxon>
        <taxon>Ascomycota</taxon>
        <taxon>Pezizomycotina</taxon>
        <taxon>Sordariomycetes</taxon>
        <taxon>Sordariomycetidae</taxon>
        <taxon>Sordariales</taxon>
        <taxon>Podosporaceae</taxon>
        <taxon>Podospora</taxon>
    </lineage>
</organism>
<dbReference type="Gene3D" id="2.60.120.260">
    <property type="entry name" value="Galactose-binding domain-like"/>
    <property type="match status" value="2"/>
</dbReference>
<keyword evidence="3" id="KW-1185">Reference proteome</keyword>
<evidence type="ECO:0000313" key="2">
    <source>
        <dbReference type="EMBL" id="KAK3386187.1"/>
    </source>
</evidence>
<proteinExistence type="predicted"/>
<feature type="chain" id="PRO_5042048392" description="CBM-cenC domain-containing protein" evidence="1">
    <location>
        <begin position="23"/>
        <end position="429"/>
    </location>
</feature>
<keyword evidence="1" id="KW-0732">Signal</keyword>